<gene>
    <name evidence="2" type="ORF">GCM10007390_23040</name>
</gene>
<comment type="caution">
    <text evidence="2">The sequence shown here is derived from an EMBL/GenBank/DDBJ whole genome shotgun (WGS) entry which is preliminary data.</text>
</comment>
<accession>A0A8J3D2B0</accession>
<proteinExistence type="predicted"/>
<sequence length="372" mass="42376">MKLQLDQNLVTNRKSGLAMKFLILNLLVMFSQATIAFGQKNNLADRYIDSYKQYLGASCPLEKDAIKHFVYFARDRQNMRDHSFLRVGRFEGAQIMYAWRELEPEKDTYDFTIVREDYEYLKAHGKKLFIQFQDATFLPQYKAIPAYLLAAEYDGGTVTQLDDNGKVEGWVAKRWNPEVQKRFALLMSALGQEFDGKIEGINLQETAIGVTAKVDASFTPEKYVQGLKANMLSLKKAFPQSTTMQYANFMPDEWLPYDDKGYLRALYAYGEQIGVGLGGPDLMYTRKGNLNHTVAMMHESDYKVPLGIAIQDGNYVGTTGSNEVVAKRKNLVPVLHAFAKDFMKVDYMFWVAQEPYFSEDVVPCFAPGEGKK</sequence>
<dbReference type="Proteomes" id="UP000598271">
    <property type="component" value="Unassembled WGS sequence"/>
</dbReference>
<keyword evidence="3" id="KW-1185">Reference proteome</keyword>
<keyword evidence="1" id="KW-0472">Membrane</keyword>
<reference evidence="2 3" key="1">
    <citation type="journal article" date="2014" name="Int. J. Syst. Evol. Microbiol.">
        <title>Complete genome sequence of Corynebacterium casei LMG S-19264T (=DSM 44701T), isolated from a smear-ripened cheese.</title>
        <authorList>
            <consortium name="US DOE Joint Genome Institute (JGI-PGF)"/>
            <person name="Walter F."/>
            <person name="Albersmeier A."/>
            <person name="Kalinowski J."/>
            <person name="Ruckert C."/>
        </authorList>
    </citation>
    <scope>NUCLEOTIDE SEQUENCE [LARGE SCALE GENOMIC DNA]</scope>
    <source>
        <strain evidence="2 3">KCTC 12866</strain>
    </source>
</reference>
<keyword evidence="1" id="KW-1133">Transmembrane helix</keyword>
<dbReference type="Gene3D" id="3.20.20.80">
    <property type="entry name" value="Glycosidases"/>
    <property type="match status" value="1"/>
</dbReference>
<organism evidence="2 3">
    <name type="scientific">Persicitalea jodogahamensis</name>
    <dbReference type="NCBI Taxonomy" id="402147"/>
    <lineage>
        <taxon>Bacteria</taxon>
        <taxon>Pseudomonadati</taxon>
        <taxon>Bacteroidota</taxon>
        <taxon>Cytophagia</taxon>
        <taxon>Cytophagales</taxon>
        <taxon>Spirosomataceae</taxon>
        <taxon>Persicitalea</taxon>
    </lineage>
</organism>
<dbReference type="InterPro" id="IPR017853">
    <property type="entry name" value="GH"/>
</dbReference>
<dbReference type="EMBL" id="BMXF01000002">
    <property type="protein sequence ID" value="GHB68938.1"/>
    <property type="molecule type" value="Genomic_DNA"/>
</dbReference>
<feature type="transmembrane region" description="Helical" evidence="1">
    <location>
        <begin position="21"/>
        <end position="38"/>
    </location>
</feature>
<evidence type="ECO:0000313" key="3">
    <source>
        <dbReference type="Proteomes" id="UP000598271"/>
    </source>
</evidence>
<dbReference type="SUPFAM" id="SSF51445">
    <property type="entry name" value="(Trans)glycosidases"/>
    <property type="match status" value="1"/>
</dbReference>
<evidence type="ECO:0000313" key="2">
    <source>
        <dbReference type="EMBL" id="GHB68938.1"/>
    </source>
</evidence>
<keyword evidence="1" id="KW-0812">Transmembrane</keyword>
<evidence type="ECO:0000256" key="1">
    <source>
        <dbReference type="SAM" id="Phobius"/>
    </source>
</evidence>
<protein>
    <submittedName>
        <fullName evidence="2">Uncharacterized protein</fullName>
    </submittedName>
</protein>
<name>A0A8J3D2B0_9BACT</name>
<dbReference type="AlphaFoldDB" id="A0A8J3D2B0"/>